<dbReference type="Pfam" id="PF02880">
    <property type="entry name" value="PGM_PMM_III"/>
    <property type="match status" value="1"/>
</dbReference>
<keyword evidence="7 10" id="KW-0479">Metal-binding</keyword>
<keyword evidence="9" id="KW-0413">Isomerase</keyword>
<dbReference type="SUPFAM" id="SSF55957">
    <property type="entry name" value="Phosphoglucomutase, C-terminal domain"/>
    <property type="match status" value="1"/>
</dbReference>
<dbReference type="InterPro" id="IPR005844">
    <property type="entry name" value="A-D-PHexomutase_a/b/a-I"/>
</dbReference>
<dbReference type="PRINTS" id="PR00509">
    <property type="entry name" value="PGMPMM"/>
</dbReference>
<feature type="domain" description="Alpha-D-phosphohexomutase C-terminal" evidence="11">
    <location>
        <begin position="373"/>
        <end position="445"/>
    </location>
</feature>
<evidence type="ECO:0000259" key="14">
    <source>
        <dbReference type="Pfam" id="PF02880"/>
    </source>
</evidence>
<dbReference type="EMBL" id="MUZR01000049">
    <property type="protein sequence ID" value="OOC09458.1"/>
    <property type="molecule type" value="Genomic_DNA"/>
</dbReference>
<dbReference type="Gene3D" id="3.30.310.50">
    <property type="entry name" value="Alpha-D-phosphohexomutase, C-terminal domain"/>
    <property type="match status" value="1"/>
</dbReference>
<comment type="similarity">
    <text evidence="4 10">Belongs to the phosphohexose mutase family.</text>
</comment>
<name>A0A1V2ZWF0_9GAMM</name>
<dbReference type="InterPro" id="IPR016055">
    <property type="entry name" value="A-D-PHexomutase_a/b/a-I/II/III"/>
</dbReference>
<evidence type="ECO:0000256" key="5">
    <source>
        <dbReference type="ARBA" id="ARBA00012730"/>
    </source>
</evidence>
<evidence type="ECO:0000256" key="8">
    <source>
        <dbReference type="ARBA" id="ARBA00022842"/>
    </source>
</evidence>
<feature type="domain" description="Alpha-D-phosphohexomutase alpha/beta/alpha" evidence="13">
    <location>
        <begin position="149"/>
        <end position="249"/>
    </location>
</feature>
<comment type="caution">
    <text evidence="15">The sequence shown here is derived from an EMBL/GenBank/DDBJ whole genome shotgun (WGS) entry which is preliminary data.</text>
</comment>
<evidence type="ECO:0000256" key="7">
    <source>
        <dbReference type="ARBA" id="ARBA00022723"/>
    </source>
</evidence>
<dbReference type="InterPro" id="IPR005841">
    <property type="entry name" value="Alpha-D-phosphohexomutase_SF"/>
</dbReference>
<evidence type="ECO:0000259" key="12">
    <source>
        <dbReference type="Pfam" id="PF02878"/>
    </source>
</evidence>
<evidence type="ECO:0000259" key="13">
    <source>
        <dbReference type="Pfam" id="PF02879"/>
    </source>
</evidence>
<dbReference type="Pfam" id="PF02878">
    <property type="entry name" value="PGM_PMM_I"/>
    <property type="match status" value="1"/>
</dbReference>
<dbReference type="STRING" id="252474.B1A74_10745"/>
<gene>
    <name evidence="15" type="ORF">B1A74_10745</name>
</gene>
<dbReference type="GO" id="GO:0005975">
    <property type="term" value="P:carbohydrate metabolic process"/>
    <property type="evidence" value="ECO:0007669"/>
    <property type="project" value="InterPro"/>
</dbReference>
<evidence type="ECO:0000256" key="4">
    <source>
        <dbReference type="ARBA" id="ARBA00010231"/>
    </source>
</evidence>
<protein>
    <recommendedName>
        <fullName evidence="5">phosphomannomutase</fullName>
        <ecNumber evidence="5">5.4.2.8</ecNumber>
    </recommendedName>
</protein>
<dbReference type="SUPFAM" id="SSF53738">
    <property type="entry name" value="Phosphoglucomutase, first 3 domains"/>
    <property type="match status" value="3"/>
</dbReference>
<comment type="pathway">
    <text evidence="3">Nucleotide-sugar biosynthesis; GDP-alpha-D-mannose biosynthesis; alpha-D-mannose 1-phosphate from D-fructose 6-phosphate: step 2/2.</text>
</comment>
<evidence type="ECO:0000313" key="15">
    <source>
        <dbReference type="EMBL" id="OOC09458.1"/>
    </source>
</evidence>
<evidence type="ECO:0000259" key="11">
    <source>
        <dbReference type="Pfam" id="PF00408"/>
    </source>
</evidence>
<dbReference type="InterPro" id="IPR036900">
    <property type="entry name" value="A-D-PHexomutase_C_sf"/>
</dbReference>
<dbReference type="Pfam" id="PF02879">
    <property type="entry name" value="PGM_PMM_II"/>
    <property type="match status" value="1"/>
</dbReference>
<dbReference type="CDD" id="cd03089">
    <property type="entry name" value="PMM_PGM"/>
    <property type="match status" value="1"/>
</dbReference>
<feature type="domain" description="Alpha-D-phosphohexomutase alpha/beta/alpha" evidence="14">
    <location>
        <begin position="254"/>
        <end position="368"/>
    </location>
</feature>
<dbReference type="InterPro" id="IPR005846">
    <property type="entry name" value="A-D-PHexomutase_a/b/a-III"/>
</dbReference>
<dbReference type="EC" id="5.4.2.8" evidence="5"/>
<feature type="domain" description="Alpha-D-phosphohexomutase alpha/beta/alpha" evidence="12">
    <location>
        <begin position="6"/>
        <end position="125"/>
    </location>
</feature>
<dbReference type="RefSeq" id="WP_077244647.1">
    <property type="nucleotide sequence ID" value="NZ_MUZR01000049.1"/>
</dbReference>
<dbReference type="PANTHER" id="PTHR43771">
    <property type="entry name" value="PHOSPHOMANNOMUTASE"/>
    <property type="match status" value="1"/>
</dbReference>
<reference evidence="15 16" key="1">
    <citation type="submission" date="2017-02" db="EMBL/GenBank/DDBJ databases">
        <title>Genomic diversity within the haloalkaliphilic genus Thioalkalivibrio.</title>
        <authorList>
            <person name="Ahn A.-C."/>
            <person name="Meier-Kolthoff J."/>
            <person name="Overmars L."/>
            <person name="Richter M."/>
            <person name="Woyke T."/>
            <person name="Sorokin D.Y."/>
            <person name="Muyzer G."/>
        </authorList>
    </citation>
    <scope>NUCLEOTIDE SEQUENCE [LARGE SCALE GENOMIC DNA]</scope>
    <source>
        <strain evidence="15 16">HL17</strain>
    </source>
</reference>
<dbReference type="PROSITE" id="PS00710">
    <property type="entry name" value="PGM_PMM"/>
    <property type="match status" value="1"/>
</dbReference>
<dbReference type="Proteomes" id="UP000189177">
    <property type="component" value="Unassembled WGS sequence"/>
</dbReference>
<proteinExistence type="inferred from homology"/>
<keyword evidence="8 10" id="KW-0460">Magnesium</keyword>
<evidence type="ECO:0000256" key="9">
    <source>
        <dbReference type="ARBA" id="ARBA00023235"/>
    </source>
</evidence>
<evidence type="ECO:0000256" key="1">
    <source>
        <dbReference type="ARBA" id="ARBA00000586"/>
    </source>
</evidence>
<evidence type="ECO:0000256" key="10">
    <source>
        <dbReference type="RuleBase" id="RU004326"/>
    </source>
</evidence>
<evidence type="ECO:0000256" key="6">
    <source>
        <dbReference type="ARBA" id="ARBA00022553"/>
    </source>
</evidence>
<dbReference type="InterPro" id="IPR016066">
    <property type="entry name" value="A-D-PHexomutase_CS"/>
</dbReference>
<dbReference type="GO" id="GO:0004615">
    <property type="term" value="F:phosphomannomutase activity"/>
    <property type="evidence" value="ECO:0007669"/>
    <property type="project" value="UniProtKB-EC"/>
</dbReference>
<keyword evidence="6" id="KW-0597">Phosphoprotein</keyword>
<evidence type="ECO:0000313" key="16">
    <source>
        <dbReference type="Proteomes" id="UP000189177"/>
    </source>
</evidence>
<comment type="catalytic activity">
    <reaction evidence="1">
        <text>alpha-D-mannose 1-phosphate = D-mannose 6-phosphate</text>
        <dbReference type="Rhea" id="RHEA:11140"/>
        <dbReference type="ChEBI" id="CHEBI:58409"/>
        <dbReference type="ChEBI" id="CHEBI:58735"/>
        <dbReference type="EC" id="5.4.2.8"/>
    </reaction>
</comment>
<accession>A0A1V2ZWF0</accession>
<keyword evidence="16" id="KW-1185">Reference proteome</keyword>
<dbReference type="OrthoDB" id="9803322at2"/>
<comment type="cofactor">
    <cofactor evidence="2">
        <name>Mg(2+)</name>
        <dbReference type="ChEBI" id="CHEBI:18420"/>
    </cofactor>
</comment>
<sequence>MNLDCFKAYDIRGRVPTQLNERVAYTIARAVAEELGPQMAIVGRDVRLTSPALAAAVIDGLSAGGCNVADIGLCGTEEVYFATAYYRAGAGIMVTASHNPMDYNGLKIVREGARPVSADSGLEAIRWRAEQGGFTPRVRGRTGRLYHREAYIRHLLSLVDPEVMPPLNLLVNPGNGGAGPVLDELDAHLPIQLIRENAEPDGNFPNGIPNPMLEENRRFTSDAVLSFGGDLGLAWDGDFDRCFFFDSHGEFVEGYYMVGLLAEASLRAQPGGGQGTRVVHDPRLTWNTIEMVEAAGGVPVQSKAGHAFMKETMRRENAVYGGEMSAHHFFRDFYYCDSGMLPWLRVVELMGRREQSLREMVRERMERFPCSGEINFRVDNMMDAIHRVMVATDARSGHIDRTDGISVEFPEWRYNLRGSNTEPLLRLNVETRGDRRLLRRQVEHISAIIEAGV</sequence>
<dbReference type="AlphaFoldDB" id="A0A1V2ZWF0"/>
<organism evidence="15 16">
    <name type="scientific">Thioalkalivibrio halophilus</name>
    <dbReference type="NCBI Taxonomy" id="252474"/>
    <lineage>
        <taxon>Bacteria</taxon>
        <taxon>Pseudomonadati</taxon>
        <taxon>Pseudomonadota</taxon>
        <taxon>Gammaproteobacteria</taxon>
        <taxon>Chromatiales</taxon>
        <taxon>Ectothiorhodospiraceae</taxon>
        <taxon>Thioalkalivibrio</taxon>
    </lineage>
</organism>
<evidence type="ECO:0000256" key="3">
    <source>
        <dbReference type="ARBA" id="ARBA00004699"/>
    </source>
</evidence>
<dbReference type="InterPro" id="IPR005845">
    <property type="entry name" value="A-D-PHexomutase_a/b/a-II"/>
</dbReference>
<dbReference type="PANTHER" id="PTHR43771:SF1">
    <property type="entry name" value="PHOSPHOMANNOMUTASE"/>
    <property type="match status" value="1"/>
</dbReference>
<dbReference type="Gene3D" id="3.40.120.10">
    <property type="entry name" value="Alpha-D-Glucose-1,6-Bisphosphate, subunit A, domain 3"/>
    <property type="match status" value="3"/>
</dbReference>
<dbReference type="Pfam" id="PF00408">
    <property type="entry name" value="PGM_PMM_IV"/>
    <property type="match status" value="1"/>
</dbReference>
<dbReference type="GO" id="GO:0000287">
    <property type="term" value="F:magnesium ion binding"/>
    <property type="evidence" value="ECO:0007669"/>
    <property type="project" value="InterPro"/>
</dbReference>
<dbReference type="InterPro" id="IPR005843">
    <property type="entry name" value="A-D-PHexomutase_C"/>
</dbReference>
<evidence type="ECO:0000256" key="2">
    <source>
        <dbReference type="ARBA" id="ARBA00001946"/>
    </source>
</evidence>